<proteinExistence type="predicted"/>
<organism evidence="2">
    <name type="scientific">hydrothermal vent metagenome</name>
    <dbReference type="NCBI Taxonomy" id="652676"/>
    <lineage>
        <taxon>unclassified sequences</taxon>
        <taxon>metagenomes</taxon>
        <taxon>ecological metagenomes</taxon>
    </lineage>
</organism>
<feature type="domain" description="Antitoxin FitA-like ribbon-helix-helix" evidence="1">
    <location>
        <begin position="2"/>
        <end position="39"/>
    </location>
</feature>
<protein>
    <recommendedName>
        <fullName evidence="1">Antitoxin FitA-like ribbon-helix-helix domain-containing protein</fullName>
    </recommendedName>
</protein>
<dbReference type="InterPro" id="IPR053853">
    <property type="entry name" value="FitA-like_RHH"/>
</dbReference>
<dbReference type="InterPro" id="IPR013321">
    <property type="entry name" value="Arc_rbn_hlx_hlx"/>
</dbReference>
<sequence length="80" mass="9492">MATMTIKNIPDDLYEELKQRAATNRRSINNEVIMLIERAFHSYRPSPNEIQKQAVMLREMTANYHLSEDELNEWKNEGRP</sequence>
<dbReference type="AlphaFoldDB" id="A0A3B0ULQ1"/>
<evidence type="ECO:0000259" key="1">
    <source>
        <dbReference type="Pfam" id="PF22513"/>
    </source>
</evidence>
<dbReference type="SUPFAM" id="SSF47598">
    <property type="entry name" value="Ribbon-helix-helix"/>
    <property type="match status" value="1"/>
</dbReference>
<reference evidence="2" key="1">
    <citation type="submission" date="2018-06" db="EMBL/GenBank/DDBJ databases">
        <authorList>
            <person name="Zhirakovskaya E."/>
        </authorList>
    </citation>
    <scope>NUCLEOTIDE SEQUENCE</scope>
</reference>
<name>A0A3B0ULQ1_9ZZZZ</name>
<evidence type="ECO:0000313" key="2">
    <source>
        <dbReference type="EMBL" id="VAW31678.1"/>
    </source>
</evidence>
<accession>A0A3B0ULQ1</accession>
<dbReference type="GO" id="GO:0006355">
    <property type="term" value="P:regulation of DNA-templated transcription"/>
    <property type="evidence" value="ECO:0007669"/>
    <property type="project" value="InterPro"/>
</dbReference>
<dbReference type="EMBL" id="UOEU01000269">
    <property type="protein sequence ID" value="VAW31678.1"/>
    <property type="molecule type" value="Genomic_DNA"/>
</dbReference>
<dbReference type="Pfam" id="PF22513">
    <property type="entry name" value="FitA-like_RHH"/>
    <property type="match status" value="1"/>
</dbReference>
<dbReference type="Gene3D" id="1.10.1220.10">
    <property type="entry name" value="Met repressor-like"/>
    <property type="match status" value="1"/>
</dbReference>
<dbReference type="InterPro" id="IPR010985">
    <property type="entry name" value="Ribbon_hlx_hlx"/>
</dbReference>
<gene>
    <name evidence="2" type="ORF">MNBD_CHLOROFLEXI01-4510</name>
</gene>